<keyword evidence="2" id="KW-0732">Signal</keyword>
<keyword evidence="4" id="KW-1185">Reference proteome</keyword>
<dbReference type="PROSITE" id="PS51257">
    <property type="entry name" value="PROKAR_LIPOPROTEIN"/>
    <property type="match status" value="1"/>
</dbReference>
<feature type="compositionally biased region" description="Polar residues" evidence="1">
    <location>
        <begin position="40"/>
        <end position="52"/>
    </location>
</feature>
<dbReference type="RefSeq" id="WP_220661475.1">
    <property type="nucleotide sequence ID" value="NZ_CP069370.1"/>
</dbReference>
<evidence type="ECO:0000313" key="3">
    <source>
        <dbReference type="EMBL" id="QYZ69255.1"/>
    </source>
</evidence>
<organism evidence="3 4">
    <name type="scientific">Neotabrizicola shimadae</name>
    <dbReference type="NCBI Taxonomy" id="2807096"/>
    <lineage>
        <taxon>Bacteria</taxon>
        <taxon>Pseudomonadati</taxon>
        <taxon>Pseudomonadota</taxon>
        <taxon>Alphaproteobacteria</taxon>
        <taxon>Rhodobacterales</taxon>
        <taxon>Paracoccaceae</taxon>
        <taxon>Neotabrizicola</taxon>
    </lineage>
</organism>
<dbReference type="KEGG" id="nsm:JO391_16165"/>
<sequence>MRLPNLSGIVLAASAALVLAGCGQSTGLSYGNPDPANRPSDWNQSAPLQNTRGDGDAYQPWLQNEDTVWDLFQNNTDPNNTVAVNRYLWNASLDVLNFLPIETVDPFTGVIVTGYGSPPGGGKAYRATIYIQDPALDARSLKLSLNTKSGPVSPDTLRAVEDAILNRARQLRIQDSNL</sequence>
<dbReference type="Pfam" id="PF12100">
    <property type="entry name" value="DUF3576"/>
    <property type="match status" value="1"/>
</dbReference>
<gene>
    <name evidence="3" type="ORF">JO391_16165</name>
</gene>
<feature type="signal peptide" evidence="2">
    <location>
        <begin position="1"/>
        <end position="20"/>
    </location>
</feature>
<evidence type="ECO:0000313" key="4">
    <source>
        <dbReference type="Proteomes" id="UP000826300"/>
    </source>
</evidence>
<dbReference type="AlphaFoldDB" id="A0A8G0ZV80"/>
<accession>A0A8G0ZV80</accession>
<name>A0A8G0ZV80_9RHOB</name>
<evidence type="ECO:0000256" key="2">
    <source>
        <dbReference type="SAM" id="SignalP"/>
    </source>
</evidence>
<proteinExistence type="predicted"/>
<dbReference type="EMBL" id="CP069370">
    <property type="protein sequence ID" value="QYZ69255.1"/>
    <property type="molecule type" value="Genomic_DNA"/>
</dbReference>
<protein>
    <submittedName>
        <fullName evidence="3">DUF3576 domain-containing protein</fullName>
    </submittedName>
</protein>
<dbReference type="InterPro" id="IPR021959">
    <property type="entry name" value="DUF3576"/>
</dbReference>
<feature type="chain" id="PRO_5034377138" evidence="2">
    <location>
        <begin position="21"/>
        <end position="178"/>
    </location>
</feature>
<dbReference type="Proteomes" id="UP000826300">
    <property type="component" value="Chromosome"/>
</dbReference>
<reference evidence="3" key="1">
    <citation type="submission" date="2021-02" db="EMBL/GenBank/DDBJ databases">
        <title>Rhodobacter shimadae sp. nov., an aerobic anoxygenic phototrophic bacterium isolated from a hot spring.</title>
        <authorList>
            <person name="Muramatsu S."/>
            <person name="Haruta S."/>
            <person name="Hirose S."/>
            <person name="Hanada S."/>
        </authorList>
    </citation>
    <scope>NUCLEOTIDE SEQUENCE</scope>
    <source>
        <strain evidence="3">N10</strain>
    </source>
</reference>
<evidence type="ECO:0000256" key="1">
    <source>
        <dbReference type="SAM" id="MobiDB-lite"/>
    </source>
</evidence>
<feature type="region of interest" description="Disordered" evidence="1">
    <location>
        <begin position="30"/>
        <end position="57"/>
    </location>
</feature>